<feature type="chain" id="PRO_5042294571" description="Peptidase M11 gametolysin domain-containing protein" evidence="1">
    <location>
        <begin position="27"/>
        <end position="2039"/>
    </location>
</feature>
<feature type="signal peptide" evidence="1">
    <location>
        <begin position="1"/>
        <end position="26"/>
    </location>
</feature>
<accession>A0AAD3D5A7</accession>
<evidence type="ECO:0000313" key="3">
    <source>
        <dbReference type="EMBL" id="GFH58044.1"/>
    </source>
</evidence>
<feature type="domain" description="Peptidase M11 gametolysin" evidence="2">
    <location>
        <begin position="196"/>
        <end position="402"/>
    </location>
</feature>
<dbReference type="Proteomes" id="UP001054902">
    <property type="component" value="Unassembled WGS sequence"/>
</dbReference>
<dbReference type="PANTHER" id="PTHR33683">
    <property type="entry name" value="1, PUTATIVE-RELATED"/>
    <property type="match status" value="1"/>
</dbReference>
<evidence type="ECO:0000313" key="4">
    <source>
        <dbReference type="Proteomes" id="UP001054902"/>
    </source>
</evidence>
<sequence>MMTSRCLKLSLRCVALLLMTTDFTIANSADLPAFDADTFLKDDLVDFDTEDYFVCDEVATSVAKIEIEPKDTLSRSSKVTAKFKHEVDFTCVADPSKSGTGHTKGLHLRLLNLPDGFNVDREEAIAKGMTRLVIRGGAKVDFVDSTLHVPDQNDEAEGGYISIKPVLEWQFPPENSTSKFKHSRKLAFNQYGTKDVIVFRISVEGRTPPTLSAAEISDSIFGLKENGDPVNLRTQFNACSYGLIDFRPAGGLVTALYSDVDSGVVELSIPSSSISSFETLHVGNIAAEIAQNSTEFGGLDLDLDDYDHVMYVMPPNTIYNYFTSWVAFAYKPGTESYYNDDAVADVLNQVHEVGHNLDLHHSGEGSLEYGDTTDIMGYGDGKDDTRKCFNGAKMMELGYYEHTVTLNPVDNSFTGKLIGVADYGEVTSEHTLVVEVINSDPESNNLYVSYNRKKGINIDTGEYADMLTIVSAEFRERSLLIGAVGPNSSFRVENFFSGRDLIIAFGNVGVDGDSVDTASVNIELEVEDCAVASDCSVGTSGCVTATCSNQKCIYQSKDNCCGNGICEAEAGETCKTCPLDCKSPSDCNSISYFDLPKKCTKVIRTGGSWDPAGFMFDVTAKNDIEIYAFEIMYSGTTFSGETLDFIYPEIYSKRGTWIGSQFSKEAWVEHRGPTPHPVVIPNVTGCLPPLEDEIFLDIPIRMKAGETVGIYITLQKAAQLWMRPATNYVKRRWESVGFPFVENGDIALRAGVAPEYPFGLYIDFMGWPAYFIGRVKYNYGVQCDLNSQCNDGNTNTTDTCDLNTNECYFDVGSNVGICGNSICEPEVGENCYTCAQDCKIPNDCKIIGLGINEFGEGWINGYYRYKFDTKVSGNMFDVIADEDLTIEGFEIYTFRDEYQDDQRVEIFTRKGTFQGNELKEAAWLQIMKPDKLYRFEKERIVLQLDHPVRMYKNEQRAFYITIDDNWTLNYGEGSGSTGGVVLEDKSLRILEGIVLEREPFAKVTHPSAKFYGSIQYTKGHKCYDDVECNDGDPTTSDECFFDINSVGSCRNQVIMNVCGNRVCETSNGETWLNCDADCAFPDNGETGVVGLIWDEEWPFSSYSNQNGMMFDVKTKSKSITAYGIDIPRSSSNLTYETFVYVTRINGMSHVGVQNDPDKWILVAHQNVTLSKSGRNIVLDYPFTMEAFETRGVYITFEESGYFVAPTNSLPVGEVVSETDELQLLAGSFIKFDFGRVSEPWSFYGRMRYFIEGLPCKNDLECNDNNIGTEDKCINSRCINNIISGVCGNGVCEERESCQSCPQDCAAPNNCDELDTNLSVSSASSAVYGIIFEVEAKRDITFYELSASIMRSSTNVTIYSRPGSWSHVSTLDGFTKYYDGSVSTRTYTVELAASSITLLTTPMGTRRTFYITYSSSFTQPLSGDVQKGDIQKENTDMVLFVGGGRGTSISTLKADVLFAGSLSYDFGLNQNYCDVASDCDDDNEATLDICTDKGICKHSVKLDVCGNLICEQWNGESCLTCPTDCFAPIFCNEVDSDPQLSGSSTASNVRGVVFDVDAITDISIHRISLRTWSSSSAVNVQVYHVDGSYDAQPVLDNFNLVADIESVTPSNRIIDIVLDEKIVINTNSRKAIYVKLSSGSYLSYRKREDNEKGLIVEENDDIKIFTGVSSNEVYSNEGTIVNFRGVLHYLKSNAPAPSFKPSISMSPSTKNTNKPTAYPTLEPRFFGDSIHTFKMIANGMEKWLDCAWVREKPDKRCSDKVASHCPLACSERVACMDSKLPFALDSDRAFVVTCDTITSILKDPCQANDIENTCTRLCARDVDGVLFYNKDKSNGKPNTKDCKWLREQSSAVKTEVCNKDGKGGFPSASEVCADTCETDCDVFPNPAPTAAPSHSPTRVGMESCRSEAENDLFFYKLQDDGSTVTKSCGWLKKLARKAERKPSKKAKLIRLCQSSDESGIFKSAGEVCMQTCENHKLFIKNVNGDVEKMKTCEWLASPNRDNKRSSICGTNPLDAGLEKSPILELKPASATCFMTCETCP</sequence>
<dbReference type="PANTHER" id="PTHR33683:SF46">
    <property type="entry name" value="SUSHI DOMAIN-CONTAINING PROTEIN"/>
    <property type="match status" value="1"/>
</dbReference>
<protein>
    <recommendedName>
        <fullName evidence="2">Peptidase M11 gametolysin domain-containing protein</fullName>
    </recommendedName>
</protein>
<dbReference type="SUPFAM" id="SSF55486">
    <property type="entry name" value="Metalloproteases ('zincins'), catalytic domain"/>
    <property type="match status" value="1"/>
</dbReference>
<evidence type="ECO:0000256" key="1">
    <source>
        <dbReference type="SAM" id="SignalP"/>
    </source>
</evidence>
<name>A0AAD3D5A7_9STRA</name>
<keyword evidence="1" id="KW-0732">Signal</keyword>
<evidence type="ECO:0000259" key="2">
    <source>
        <dbReference type="Pfam" id="PF05548"/>
    </source>
</evidence>
<keyword evidence="4" id="KW-1185">Reference proteome</keyword>
<comment type="caution">
    <text evidence="3">The sequence shown here is derived from an EMBL/GenBank/DDBJ whole genome shotgun (WGS) entry which is preliminary data.</text>
</comment>
<dbReference type="Pfam" id="PF05548">
    <property type="entry name" value="Peptidase_M11"/>
    <property type="match status" value="1"/>
</dbReference>
<proteinExistence type="predicted"/>
<reference evidence="3 4" key="1">
    <citation type="journal article" date="2021" name="Sci. Rep.">
        <title>The genome of the diatom Chaetoceros tenuissimus carries an ancient integrated fragment of an extant virus.</title>
        <authorList>
            <person name="Hongo Y."/>
            <person name="Kimura K."/>
            <person name="Takaki Y."/>
            <person name="Yoshida Y."/>
            <person name="Baba S."/>
            <person name="Kobayashi G."/>
            <person name="Nagasaki K."/>
            <person name="Hano T."/>
            <person name="Tomaru Y."/>
        </authorList>
    </citation>
    <scope>NUCLEOTIDE SEQUENCE [LARGE SCALE GENOMIC DNA]</scope>
    <source>
        <strain evidence="3 4">NIES-3715</strain>
    </source>
</reference>
<organism evidence="3 4">
    <name type="scientific">Chaetoceros tenuissimus</name>
    <dbReference type="NCBI Taxonomy" id="426638"/>
    <lineage>
        <taxon>Eukaryota</taxon>
        <taxon>Sar</taxon>
        <taxon>Stramenopiles</taxon>
        <taxon>Ochrophyta</taxon>
        <taxon>Bacillariophyta</taxon>
        <taxon>Coscinodiscophyceae</taxon>
        <taxon>Chaetocerotophycidae</taxon>
        <taxon>Chaetocerotales</taxon>
        <taxon>Chaetocerotaceae</taxon>
        <taxon>Chaetoceros</taxon>
    </lineage>
</organism>
<dbReference type="EMBL" id="BLLK01000060">
    <property type="protein sequence ID" value="GFH58044.1"/>
    <property type="molecule type" value="Genomic_DNA"/>
</dbReference>
<gene>
    <name evidence="3" type="ORF">CTEN210_14520</name>
</gene>
<dbReference type="InterPro" id="IPR008752">
    <property type="entry name" value="Peptidase_M11"/>
</dbReference>